<evidence type="ECO:0000256" key="1">
    <source>
        <dbReference type="SAM" id="MobiDB-lite"/>
    </source>
</evidence>
<accession>A0ABQ7UQA1</accession>
<protein>
    <recommendedName>
        <fullName evidence="4">Transposon MuDR mudrA</fullName>
    </recommendedName>
</protein>
<keyword evidence="3" id="KW-1185">Reference proteome</keyword>
<comment type="caution">
    <text evidence="2">The sequence shown here is derived from an EMBL/GenBank/DDBJ whole genome shotgun (WGS) entry which is preliminary data.</text>
</comment>
<reference evidence="2 3" key="1">
    <citation type="journal article" date="2021" name="bioRxiv">
        <title>Chromosome-scale and haplotype-resolved genome assembly of a tetraploid potato cultivar.</title>
        <authorList>
            <person name="Sun H."/>
            <person name="Jiao W.-B."/>
            <person name="Krause K."/>
            <person name="Campoy J.A."/>
            <person name="Goel M."/>
            <person name="Folz-Donahue K."/>
            <person name="Kukat C."/>
            <person name="Huettel B."/>
            <person name="Schneeberger K."/>
        </authorList>
    </citation>
    <scope>NUCLEOTIDE SEQUENCE [LARGE SCALE GENOMIC DNA]</scope>
    <source>
        <strain evidence="2">SolTubOtavaFocal</strain>
        <tissue evidence="2">Leaves</tissue>
    </source>
</reference>
<dbReference type="EMBL" id="JAIVGD010000019">
    <property type="protein sequence ID" value="KAH0750700.1"/>
    <property type="molecule type" value="Genomic_DNA"/>
</dbReference>
<evidence type="ECO:0000313" key="3">
    <source>
        <dbReference type="Proteomes" id="UP000826656"/>
    </source>
</evidence>
<proteinExistence type="predicted"/>
<evidence type="ECO:0008006" key="4">
    <source>
        <dbReference type="Google" id="ProtNLM"/>
    </source>
</evidence>
<organism evidence="2 3">
    <name type="scientific">Solanum tuberosum</name>
    <name type="common">Potato</name>
    <dbReference type="NCBI Taxonomy" id="4113"/>
    <lineage>
        <taxon>Eukaryota</taxon>
        <taxon>Viridiplantae</taxon>
        <taxon>Streptophyta</taxon>
        <taxon>Embryophyta</taxon>
        <taxon>Tracheophyta</taxon>
        <taxon>Spermatophyta</taxon>
        <taxon>Magnoliopsida</taxon>
        <taxon>eudicotyledons</taxon>
        <taxon>Gunneridae</taxon>
        <taxon>Pentapetalae</taxon>
        <taxon>asterids</taxon>
        <taxon>lamiids</taxon>
        <taxon>Solanales</taxon>
        <taxon>Solanaceae</taxon>
        <taxon>Solanoideae</taxon>
        <taxon>Solaneae</taxon>
        <taxon>Solanum</taxon>
    </lineage>
</organism>
<name>A0ABQ7UQA1_SOLTU</name>
<evidence type="ECO:0000313" key="2">
    <source>
        <dbReference type="EMBL" id="KAH0750700.1"/>
    </source>
</evidence>
<gene>
    <name evidence="2" type="ORF">KY290_029932</name>
</gene>
<feature type="region of interest" description="Disordered" evidence="1">
    <location>
        <begin position="188"/>
        <end position="208"/>
    </location>
</feature>
<feature type="region of interest" description="Disordered" evidence="1">
    <location>
        <begin position="60"/>
        <end position="110"/>
    </location>
</feature>
<dbReference type="Proteomes" id="UP000826656">
    <property type="component" value="Unassembled WGS sequence"/>
</dbReference>
<sequence length="208" mass="22810">MATKYLNLRFKFGGILVSEVGPIYVGGRTEYVENVDEDHLSILELADYAKSFWINWTDTEEEGEPTVQQGTEPFIQEESTTGKKRGRGQYERASSSKTGTRRGAGSGYKKRPKVVGQGVFVADTGYTCINQGLSSSKRVNTGVVSSAHVTGDIGFKPTKGLKWKGKQAMTQRELQVQSVMRHIQTRAKAVGVQTRAQAKGKSPSKKTS</sequence>